<evidence type="ECO:0000256" key="1">
    <source>
        <dbReference type="ARBA" id="ARBA00004196"/>
    </source>
</evidence>
<gene>
    <name evidence="8" type="ORF">SAMN05878443_2100</name>
</gene>
<dbReference type="Gene3D" id="3.90.76.10">
    <property type="entry name" value="Dipeptide-binding Protein, Domain 1"/>
    <property type="match status" value="1"/>
</dbReference>
<feature type="signal peptide" evidence="6">
    <location>
        <begin position="1"/>
        <end position="21"/>
    </location>
</feature>
<dbReference type="FunFam" id="3.10.105.10:FF:000001">
    <property type="entry name" value="Oligopeptide ABC transporter, oligopeptide-binding protein"/>
    <property type="match status" value="1"/>
</dbReference>
<dbReference type="GO" id="GO:0030288">
    <property type="term" value="C:outer membrane-bounded periplasmic space"/>
    <property type="evidence" value="ECO:0007669"/>
    <property type="project" value="UniProtKB-ARBA"/>
</dbReference>
<dbReference type="Gene3D" id="3.40.190.10">
    <property type="entry name" value="Periplasmic binding protein-like II"/>
    <property type="match status" value="1"/>
</dbReference>
<dbReference type="EMBL" id="FSRN01000001">
    <property type="protein sequence ID" value="SIO23636.1"/>
    <property type="molecule type" value="Genomic_DNA"/>
</dbReference>
<evidence type="ECO:0000256" key="4">
    <source>
        <dbReference type="ARBA" id="ARBA00022729"/>
    </source>
</evidence>
<feature type="domain" description="Solute-binding protein family 5" evidence="7">
    <location>
        <begin position="86"/>
        <end position="472"/>
    </location>
</feature>
<comment type="subcellular location">
    <subcellularLocation>
        <location evidence="1">Cell envelope</location>
    </subcellularLocation>
</comment>
<keyword evidence="9" id="KW-1185">Reference proteome</keyword>
<dbReference type="STRING" id="28230.SAMN05878443_2100"/>
<dbReference type="RefSeq" id="WP_081884469.1">
    <property type="nucleotide sequence ID" value="NZ_FSRN01000001.1"/>
</dbReference>
<sequence length="553" mass="61789">MNTKKLSLSLAFFSLTLLLSACRSVEETTADKKDAQEEVLASEQVMHLTVESELATTDSVLVAENITFAGVNQFIEGLYRLDENNEPIPALAESEDISEDGLTYTFHLRDDATWSNGEPVTAHDFVFSWRRNVDPTSGAAYAYLFEDIKHASDIMAEKLPLEELGVKALDDSTLEVTLETPIAYFPSLMSFVSFFPQNEAFVKDTGDQYGTNSETTLTNGPFLLSEWDNGLDESWTYEKNPTYWDADNVHLTKITNQVIKEVSTGVNLFEKGTVDNALLSGEYAKQFQKDPSYTVEYFSRTNYLEVNQTDNPYLKNESLRKALALAVDREELTSIILNNGSLPITGLVPDHFVKNPESGTEFAEEAGEFYTYDLPEAQKLVEEAKAELGVETIELELLGDDDETSKRVMEYLQGELQNNLDGIEIKLLNIPFNARLAKAAAGDFDLISSGWSGYVSDPIIMLDVLYSTSSYNNGGYSNKKVDQLIDDAKGIHANEPLLRWKDMLEAHQIAVDDAALIPLYQKGEAMLRNPKIKGIHINSVGARYSYKNTYIIE</sequence>
<keyword evidence="5" id="KW-0571">Peptide transport</keyword>
<dbReference type="FunFam" id="3.90.76.10:FF:000001">
    <property type="entry name" value="Oligopeptide ABC transporter substrate-binding protein"/>
    <property type="match status" value="1"/>
</dbReference>
<evidence type="ECO:0000256" key="6">
    <source>
        <dbReference type="SAM" id="SignalP"/>
    </source>
</evidence>
<evidence type="ECO:0000256" key="2">
    <source>
        <dbReference type="ARBA" id="ARBA00005695"/>
    </source>
</evidence>
<protein>
    <submittedName>
        <fullName evidence="8">Peptide/nickel transport system substrate-binding protein/oligopeptide transport system substrate-binding protein</fullName>
    </submittedName>
</protein>
<organism evidence="8 9">
    <name type="scientific">Carnobacterium alterfunditum</name>
    <dbReference type="NCBI Taxonomy" id="28230"/>
    <lineage>
        <taxon>Bacteria</taxon>
        <taxon>Bacillati</taxon>
        <taxon>Bacillota</taxon>
        <taxon>Bacilli</taxon>
        <taxon>Lactobacillales</taxon>
        <taxon>Carnobacteriaceae</taxon>
        <taxon>Carnobacterium</taxon>
    </lineage>
</organism>
<keyword evidence="5" id="KW-0653">Protein transport</keyword>
<dbReference type="PANTHER" id="PTHR30290:SF10">
    <property type="entry name" value="PERIPLASMIC OLIGOPEPTIDE-BINDING PROTEIN-RELATED"/>
    <property type="match status" value="1"/>
</dbReference>
<dbReference type="Pfam" id="PF00496">
    <property type="entry name" value="SBP_bac_5"/>
    <property type="match status" value="1"/>
</dbReference>
<dbReference type="PIRSF" id="PIRSF002741">
    <property type="entry name" value="MppA"/>
    <property type="match status" value="1"/>
</dbReference>
<proteinExistence type="inferred from homology"/>
<dbReference type="PROSITE" id="PS51257">
    <property type="entry name" value="PROKAR_LIPOPROTEIN"/>
    <property type="match status" value="1"/>
</dbReference>
<keyword evidence="3" id="KW-0813">Transport</keyword>
<dbReference type="AlphaFoldDB" id="A0A1N6HV82"/>
<evidence type="ECO:0000313" key="9">
    <source>
        <dbReference type="Proteomes" id="UP000184758"/>
    </source>
</evidence>
<feature type="chain" id="PRO_5039561790" evidence="6">
    <location>
        <begin position="22"/>
        <end position="553"/>
    </location>
</feature>
<reference evidence="9" key="1">
    <citation type="submission" date="2016-11" db="EMBL/GenBank/DDBJ databases">
        <authorList>
            <person name="Varghese N."/>
            <person name="Submissions S."/>
        </authorList>
    </citation>
    <scope>NUCLEOTIDE SEQUENCE [LARGE SCALE GENOMIC DNA]</scope>
    <source>
        <strain evidence="9">313</strain>
    </source>
</reference>
<evidence type="ECO:0000256" key="5">
    <source>
        <dbReference type="ARBA" id="ARBA00022856"/>
    </source>
</evidence>
<dbReference type="Proteomes" id="UP000184758">
    <property type="component" value="Unassembled WGS sequence"/>
</dbReference>
<name>A0A1N6HV82_9LACT</name>
<comment type="similarity">
    <text evidence="2">Belongs to the bacterial solute-binding protein 5 family.</text>
</comment>
<dbReference type="PANTHER" id="PTHR30290">
    <property type="entry name" value="PERIPLASMIC BINDING COMPONENT OF ABC TRANSPORTER"/>
    <property type="match status" value="1"/>
</dbReference>
<dbReference type="GO" id="GO:1904680">
    <property type="term" value="F:peptide transmembrane transporter activity"/>
    <property type="evidence" value="ECO:0007669"/>
    <property type="project" value="TreeGrafter"/>
</dbReference>
<dbReference type="GO" id="GO:0015833">
    <property type="term" value="P:peptide transport"/>
    <property type="evidence" value="ECO:0007669"/>
    <property type="project" value="UniProtKB-KW"/>
</dbReference>
<dbReference type="SUPFAM" id="SSF53850">
    <property type="entry name" value="Periplasmic binding protein-like II"/>
    <property type="match status" value="1"/>
</dbReference>
<dbReference type="InterPro" id="IPR000914">
    <property type="entry name" value="SBP_5_dom"/>
</dbReference>
<dbReference type="InterPro" id="IPR030678">
    <property type="entry name" value="Peptide/Ni-bd"/>
</dbReference>
<dbReference type="CDD" id="cd08504">
    <property type="entry name" value="PBP2_OppA"/>
    <property type="match status" value="1"/>
</dbReference>
<evidence type="ECO:0000313" key="8">
    <source>
        <dbReference type="EMBL" id="SIO23636.1"/>
    </source>
</evidence>
<dbReference type="eggNOG" id="COG4166">
    <property type="taxonomic scope" value="Bacteria"/>
</dbReference>
<dbReference type="Gene3D" id="3.10.105.10">
    <property type="entry name" value="Dipeptide-binding Protein, Domain 3"/>
    <property type="match status" value="1"/>
</dbReference>
<keyword evidence="4 6" id="KW-0732">Signal</keyword>
<dbReference type="GO" id="GO:0043190">
    <property type="term" value="C:ATP-binding cassette (ABC) transporter complex"/>
    <property type="evidence" value="ECO:0007669"/>
    <property type="project" value="InterPro"/>
</dbReference>
<evidence type="ECO:0000259" key="7">
    <source>
        <dbReference type="Pfam" id="PF00496"/>
    </source>
</evidence>
<evidence type="ECO:0000256" key="3">
    <source>
        <dbReference type="ARBA" id="ARBA00022448"/>
    </source>
</evidence>
<dbReference type="OrthoDB" id="9801912at2"/>
<accession>A0A1N6HV82</accession>
<dbReference type="InterPro" id="IPR039424">
    <property type="entry name" value="SBP_5"/>
</dbReference>